<sequence length="306" mass="35796">MGQTTINMFKRSTWLHLRIPFSFFLLPVFLFALAISPNINVSRIIIVFISLHFFLYPASNGFNSYFDKDEKSIGGLKHPPKVTKGLYYTALFFDFIAIVLGLMISWEFAIMLFVYGLVSKAYSHPAVRIKKYPWLSWFIAGFFQGTFTFLMAYMGLNAFDFMVFGQWHVVFPGLLTSMILWGSYPMTQIYQHEEDVKRGDITLSYRLGLRGTFYFTAFSFSIGAAMFFYYFLEYHQEKYAWHFILSMAPVVLYFGYWYLRVHKDASKADYSHTMRLNTVSALCLNIFFIWFFLDSSQVLQALKAGY</sequence>
<keyword evidence="2 5" id="KW-0812">Transmembrane</keyword>
<evidence type="ECO:0000313" key="7">
    <source>
        <dbReference type="Proteomes" id="UP000011135"/>
    </source>
</evidence>
<reference evidence="6 7" key="1">
    <citation type="submission" date="2012-12" db="EMBL/GenBank/DDBJ databases">
        <title>Genome assembly of Fulvivirga imtechensis AK7.</title>
        <authorList>
            <person name="Nupur N."/>
            <person name="Khatri I."/>
            <person name="Kumar R."/>
            <person name="Subramanian S."/>
            <person name="Pinnaka A."/>
        </authorList>
    </citation>
    <scope>NUCLEOTIDE SEQUENCE [LARGE SCALE GENOMIC DNA]</scope>
    <source>
        <strain evidence="6 7">AK7</strain>
    </source>
</reference>
<keyword evidence="6" id="KW-0808">Transferase</keyword>
<dbReference type="AlphaFoldDB" id="L8JZ43"/>
<dbReference type="InterPro" id="IPR000537">
    <property type="entry name" value="UbiA_prenyltransferase"/>
</dbReference>
<feature type="transmembrane region" description="Helical" evidence="5">
    <location>
        <begin position="134"/>
        <end position="156"/>
    </location>
</feature>
<evidence type="ECO:0000256" key="3">
    <source>
        <dbReference type="ARBA" id="ARBA00022989"/>
    </source>
</evidence>
<feature type="transmembrane region" description="Helical" evidence="5">
    <location>
        <begin position="163"/>
        <end position="184"/>
    </location>
</feature>
<keyword evidence="4 5" id="KW-0472">Membrane</keyword>
<accession>L8JZ43</accession>
<keyword evidence="7" id="KW-1185">Reference proteome</keyword>
<comment type="subcellular location">
    <subcellularLocation>
        <location evidence="1">Membrane</location>
        <topology evidence="1">Multi-pass membrane protein</topology>
    </subcellularLocation>
</comment>
<dbReference type="GO" id="GO:0016765">
    <property type="term" value="F:transferase activity, transferring alkyl or aryl (other than methyl) groups"/>
    <property type="evidence" value="ECO:0007669"/>
    <property type="project" value="InterPro"/>
</dbReference>
<feature type="transmembrane region" description="Helical" evidence="5">
    <location>
        <begin position="239"/>
        <end position="259"/>
    </location>
</feature>
<dbReference type="EMBL" id="AMZN01000022">
    <property type="protein sequence ID" value="ELR72462.1"/>
    <property type="molecule type" value="Genomic_DNA"/>
</dbReference>
<keyword evidence="3 5" id="KW-1133">Transmembrane helix</keyword>
<feature type="transmembrane region" description="Helical" evidence="5">
    <location>
        <begin position="213"/>
        <end position="232"/>
    </location>
</feature>
<evidence type="ECO:0000313" key="6">
    <source>
        <dbReference type="EMBL" id="ELR72462.1"/>
    </source>
</evidence>
<dbReference type="eggNOG" id="COG0382">
    <property type="taxonomic scope" value="Bacteria"/>
</dbReference>
<feature type="transmembrane region" description="Helical" evidence="5">
    <location>
        <begin position="86"/>
        <end position="114"/>
    </location>
</feature>
<organism evidence="6 7">
    <name type="scientific">Fulvivirga imtechensis AK7</name>
    <dbReference type="NCBI Taxonomy" id="1237149"/>
    <lineage>
        <taxon>Bacteria</taxon>
        <taxon>Pseudomonadati</taxon>
        <taxon>Bacteroidota</taxon>
        <taxon>Cytophagia</taxon>
        <taxon>Cytophagales</taxon>
        <taxon>Fulvivirgaceae</taxon>
        <taxon>Fulvivirga</taxon>
    </lineage>
</organism>
<name>L8JZ43_9BACT</name>
<dbReference type="STRING" id="1237149.C900_01545"/>
<feature type="transmembrane region" description="Helical" evidence="5">
    <location>
        <begin position="21"/>
        <end position="39"/>
    </location>
</feature>
<evidence type="ECO:0000256" key="5">
    <source>
        <dbReference type="SAM" id="Phobius"/>
    </source>
</evidence>
<feature type="transmembrane region" description="Helical" evidence="5">
    <location>
        <begin position="45"/>
        <end position="66"/>
    </location>
</feature>
<dbReference type="Proteomes" id="UP000011135">
    <property type="component" value="Unassembled WGS sequence"/>
</dbReference>
<dbReference type="GO" id="GO:0016020">
    <property type="term" value="C:membrane"/>
    <property type="evidence" value="ECO:0007669"/>
    <property type="project" value="UniProtKB-SubCell"/>
</dbReference>
<feature type="transmembrane region" description="Helical" evidence="5">
    <location>
        <begin position="274"/>
        <end position="293"/>
    </location>
</feature>
<gene>
    <name evidence="6" type="ORF">C900_01545</name>
</gene>
<evidence type="ECO:0000256" key="4">
    <source>
        <dbReference type="ARBA" id="ARBA00023136"/>
    </source>
</evidence>
<comment type="caution">
    <text evidence="6">The sequence shown here is derived from an EMBL/GenBank/DDBJ whole genome shotgun (WGS) entry which is preliminary data.</text>
</comment>
<evidence type="ECO:0000256" key="2">
    <source>
        <dbReference type="ARBA" id="ARBA00022692"/>
    </source>
</evidence>
<evidence type="ECO:0000256" key="1">
    <source>
        <dbReference type="ARBA" id="ARBA00004141"/>
    </source>
</evidence>
<dbReference type="PATRIC" id="fig|1237149.3.peg.1499"/>
<protein>
    <submittedName>
        <fullName evidence="6">1,4-dihydroxy-2-naphthoate octaprenyltransferase</fullName>
    </submittedName>
</protein>
<proteinExistence type="predicted"/>
<dbReference type="Pfam" id="PF01040">
    <property type="entry name" value="UbiA"/>
    <property type="match status" value="1"/>
</dbReference>